<keyword evidence="4" id="KW-1185">Reference proteome</keyword>
<name>A0A3N6N0S3_9BURK</name>
<dbReference type="InterPro" id="IPR012899">
    <property type="entry name" value="LTXXQ"/>
</dbReference>
<accession>A0A3N6N0S3</accession>
<feature type="chain" id="PRO_5018023448" description="LTXXQ motif family protein" evidence="2">
    <location>
        <begin position="20"/>
        <end position="177"/>
    </location>
</feature>
<gene>
    <name evidence="3" type="ORF">D1Y85_07800</name>
</gene>
<feature type="region of interest" description="Disordered" evidence="1">
    <location>
        <begin position="136"/>
        <end position="177"/>
    </location>
</feature>
<dbReference type="GO" id="GO:0042597">
    <property type="term" value="C:periplasmic space"/>
    <property type="evidence" value="ECO:0007669"/>
    <property type="project" value="InterPro"/>
</dbReference>
<feature type="compositionally biased region" description="Low complexity" evidence="1">
    <location>
        <begin position="161"/>
        <end position="177"/>
    </location>
</feature>
<reference evidence="3 4" key="1">
    <citation type="submission" date="2018-11" db="EMBL/GenBank/DDBJ databases">
        <title>Paraburkholderia sp. DHOA04, isolated from soil.</title>
        <authorList>
            <person name="Gao Z.-H."/>
            <person name="Qiu L.-H."/>
            <person name="Fu J.-C."/>
        </authorList>
    </citation>
    <scope>NUCLEOTIDE SEQUENCE [LARGE SCALE GENOMIC DNA]</scope>
    <source>
        <strain evidence="3 4">DHOA04</strain>
    </source>
</reference>
<evidence type="ECO:0000313" key="4">
    <source>
        <dbReference type="Proteomes" id="UP000272778"/>
    </source>
</evidence>
<dbReference type="OrthoDB" id="5569970at2"/>
<protein>
    <recommendedName>
        <fullName evidence="5">LTXXQ motif family protein</fullName>
    </recommendedName>
</protein>
<dbReference type="Proteomes" id="UP000272778">
    <property type="component" value="Unassembled WGS sequence"/>
</dbReference>
<keyword evidence="2" id="KW-0732">Signal</keyword>
<organism evidence="3 4">
    <name type="scientific">Paraburkholderia dinghuensis</name>
    <dbReference type="NCBI Taxonomy" id="2305225"/>
    <lineage>
        <taxon>Bacteria</taxon>
        <taxon>Pseudomonadati</taxon>
        <taxon>Pseudomonadota</taxon>
        <taxon>Betaproteobacteria</taxon>
        <taxon>Burkholderiales</taxon>
        <taxon>Burkholderiaceae</taxon>
        <taxon>Paraburkholderia</taxon>
    </lineage>
</organism>
<sequence length="177" mass="19081">MKKAFVVLATTLSISGAFAQNAATPAAPSSAAVEAGVAEHQQRVEERIAFLHSTLKITPDQEALWKTFADQMRTNGQSMGELFKQRAEGQSTRNALDDMKEYAKITQVHADEMQKLVTAFEPLYNSFSADQKAIADKTFRHGAPERGGNGGKRPKNKHNSQAKPADAAPAASDPAAQ</sequence>
<dbReference type="Pfam" id="PF07813">
    <property type="entry name" value="LTXXQ"/>
    <property type="match status" value="1"/>
</dbReference>
<comment type="caution">
    <text evidence="3">The sequence shown here is derived from an EMBL/GenBank/DDBJ whole genome shotgun (WGS) entry which is preliminary data.</text>
</comment>
<evidence type="ECO:0000256" key="2">
    <source>
        <dbReference type="SAM" id="SignalP"/>
    </source>
</evidence>
<evidence type="ECO:0008006" key="5">
    <source>
        <dbReference type="Google" id="ProtNLM"/>
    </source>
</evidence>
<proteinExistence type="predicted"/>
<dbReference type="AlphaFoldDB" id="A0A3N6N0S3"/>
<evidence type="ECO:0000313" key="3">
    <source>
        <dbReference type="EMBL" id="RQH07995.1"/>
    </source>
</evidence>
<evidence type="ECO:0000256" key="1">
    <source>
        <dbReference type="SAM" id="MobiDB-lite"/>
    </source>
</evidence>
<dbReference type="RefSeq" id="WP_124150474.1">
    <property type="nucleotide sequence ID" value="NZ_RQIS01000004.1"/>
</dbReference>
<dbReference type="EMBL" id="RQIS01000004">
    <property type="protein sequence ID" value="RQH07995.1"/>
    <property type="molecule type" value="Genomic_DNA"/>
</dbReference>
<feature type="signal peptide" evidence="2">
    <location>
        <begin position="1"/>
        <end position="19"/>
    </location>
</feature>